<dbReference type="GO" id="GO:0044773">
    <property type="term" value="P:mitotic DNA damage checkpoint signaling"/>
    <property type="evidence" value="ECO:0007669"/>
    <property type="project" value="TreeGrafter"/>
</dbReference>
<dbReference type="GO" id="GO:0004674">
    <property type="term" value="F:protein serine/threonine kinase activity"/>
    <property type="evidence" value="ECO:0007669"/>
    <property type="project" value="TreeGrafter"/>
</dbReference>
<dbReference type="GO" id="GO:0005634">
    <property type="term" value="C:nucleus"/>
    <property type="evidence" value="ECO:0007669"/>
    <property type="project" value="TreeGrafter"/>
</dbReference>
<dbReference type="PROSITE" id="PS50011">
    <property type="entry name" value="PROTEIN_KINASE_DOM"/>
    <property type="match status" value="1"/>
</dbReference>
<dbReference type="Gene3D" id="1.10.510.10">
    <property type="entry name" value="Transferase(Phosphotransferase) domain 1"/>
    <property type="match status" value="1"/>
</dbReference>
<dbReference type="Proteomes" id="UP000184267">
    <property type="component" value="Unassembled WGS sequence"/>
</dbReference>
<dbReference type="OMA" id="QVLREWQ"/>
<sequence length="372" mass="43107">MSAQEKQKRLPRHAFLDPAGVEIYARSTRLGHYGLLPFEVFWSERYRYLQDSGYLLRPRYAPNWKPSWTGTNLDPLCCEDSITLKYHQVIDARSRKDNELVTIKQIHNDTQEQHIAQFLSAVKDKKSHTVPILAVLPDPFDGRLSLMVMPYLRPCNNPEFATIGEVIEFIDQTVEGLVFMHRHRIAHRDIALRNIMMDAKPLYPDGHHPVKLRYTPDALYEVAALPRTGRSIQYYYIDFGLSVKFPEGAPSLVVGDVGRDAEVPELSQDVPYDAFPVDVYALGNMFFKHFEQKYNSMEFLLPLIEQMKRLQPETRPTATQVLREWQRIRGDLSESLFRWRLGPKSEPAVERMFKDTVAAAWEGVFRLRKLVG</sequence>
<gene>
    <name evidence="2" type="ORF">TRAPUB_1190</name>
</gene>
<accession>A0A1M2VJV7</accession>
<organism evidence="2 3">
    <name type="scientific">Trametes pubescens</name>
    <name type="common">White-rot fungus</name>
    <dbReference type="NCBI Taxonomy" id="154538"/>
    <lineage>
        <taxon>Eukaryota</taxon>
        <taxon>Fungi</taxon>
        <taxon>Dikarya</taxon>
        <taxon>Basidiomycota</taxon>
        <taxon>Agaricomycotina</taxon>
        <taxon>Agaricomycetes</taxon>
        <taxon>Polyporales</taxon>
        <taxon>Polyporaceae</taxon>
        <taxon>Trametes</taxon>
    </lineage>
</organism>
<dbReference type="SUPFAM" id="SSF56112">
    <property type="entry name" value="Protein kinase-like (PK-like)"/>
    <property type="match status" value="1"/>
</dbReference>
<dbReference type="InterPro" id="IPR000719">
    <property type="entry name" value="Prot_kinase_dom"/>
</dbReference>
<dbReference type="PANTHER" id="PTHR44167:SF24">
    <property type="entry name" value="SERINE_THREONINE-PROTEIN KINASE CHK2"/>
    <property type="match status" value="1"/>
</dbReference>
<evidence type="ECO:0000259" key="1">
    <source>
        <dbReference type="PROSITE" id="PS50011"/>
    </source>
</evidence>
<proteinExistence type="predicted"/>
<protein>
    <recommendedName>
        <fullName evidence="1">Protein kinase domain-containing protein</fullName>
    </recommendedName>
</protein>
<dbReference type="SMART" id="SM00220">
    <property type="entry name" value="S_TKc"/>
    <property type="match status" value="1"/>
</dbReference>
<comment type="caution">
    <text evidence="2">The sequence shown here is derived from an EMBL/GenBank/DDBJ whole genome shotgun (WGS) entry which is preliminary data.</text>
</comment>
<dbReference type="InterPro" id="IPR011009">
    <property type="entry name" value="Kinase-like_dom_sf"/>
</dbReference>
<evidence type="ECO:0000313" key="3">
    <source>
        <dbReference type="Proteomes" id="UP000184267"/>
    </source>
</evidence>
<dbReference type="AlphaFoldDB" id="A0A1M2VJV7"/>
<dbReference type="Pfam" id="PF00069">
    <property type="entry name" value="Pkinase"/>
    <property type="match status" value="1"/>
</dbReference>
<dbReference type="PANTHER" id="PTHR44167">
    <property type="entry name" value="OVARIAN-SPECIFIC SERINE/THREONINE-PROTEIN KINASE LOK-RELATED"/>
    <property type="match status" value="1"/>
</dbReference>
<dbReference type="STRING" id="154538.A0A1M2VJV7"/>
<keyword evidence="3" id="KW-1185">Reference proteome</keyword>
<evidence type="ECO:0000313" key="2">
    <source>
        <dbReference type="EMBL" id="OJT07911.1"/>
    </source>
</evidence>
<dbReference type="OrthoDB" id="5987198at2759"/>
<dbReference type="GO" id="GO:0005524">
    <property type="term" value="F:ATP binding"/>
    <property type="evidence" value="ECO:0007669"/>
    <property type="project" value="InterPro"/>
</dbReference>
<dbReference type="CDD" id="cd00180">
    <property type="entry name" value="PKc"/>
    <property type="match status" value="1"/>
</dbReference>
<reference evidence="2 3" key="1">
    <citation type="submission" date="2016-10" db="EMBL/GenBank/DDBJ databases">
        <title>Genome sequence of the basidiomycete white-rot fungus Trametes pubescens.</title>
        <authorList>
            <person name="Makela M.R."/>
            <person name="Granchi Z."/>
            <person name="Peng M."/>
            <person name="De Vries R.P."/>
            <person name="Grigoriev I."/>
            <person name="Riley R."/>
            <person name="Hilden K."/>
        </authorList>
    </citation>
    <scope>NUCLEOTIDE SEQUENCE [LARGE SCALE GENOMIC DNA]</scope>
    <source>
        <strain evidence="2 3">FBCC735</strain>
    </source>
</reference>
<dbReference type="EMBL" id="MNAD01001100">
    <property type="protein sequence ID" value="OJT07911.1"/>
    <property type="molecule type" value="Genomic_DNA"/>
</dbReference>
<name>A0A1M2VJV7_TRAPU</name>
<feature type="domain" description="Protein kinase" evidence="1">
    <location>
        <begin position="27"/>
        <end position="372"/>
    </location>
</feature>